<dbReference type="Proteomes" id="UP000242381">
    <property type="component" value="Unassembled WGS sequence"/>
</dbReference>
<reference evidence="1 2" key="1">
    <citation type="journal article" date="2016" name="Proc. Natl. Acad. Sci. U.S.A.">
        <title>Lipid metabolic changes in an early divergent fungus govern the establishment of a mutualistic symbiosis with endobacteria.</title>
        <authorList>
            <person name="Lastovetsky O.A."/>
            <person name="Gaspar M.L."/>
            <person name="Mondo S.J."/>
            <person name="LaButti K.M."/>
            <person name="Sandor L."/>
            <person name="Grigoriev I.V."/>
            <person name="Henry S.A."/>
            <person name="Pawlowska T.E."/>
        </authorList>
    </citation>
    <scope>NUCLEOTIDE SEQUENCE [LARGE SCALE GENOMIC DNA]</scope>
    <source>
        <strain evidence="1 2">ATCC 11559</strain>
    </source>
</reference>
<accession>A0A1X0RJI4</accession>
<dbReference type="EMBL" id="KV921810">
    <property type="protein sequence ID" value="ORE12189.1"/>
    <property type="molecule type" value="Genomic_DNA"/>
</dbReference>
<dbReference type="AlphaFoldDB" id="A0A1X0RJI4"/>
<organism evidence="1 2">
    <name type="scientific">Rhizopus microsporus</name>
    <dbReference type="NCBI Taxonomy" id="58291"/>
    <lineage>
        <taxon>Eukaryota</taxon>
        <taxon>Fungi</taxon>
        <taxon>Fungi incertae sedis</taxon>
        <taxon>Mucoromycota</taxon>
        <taxon>Mucoromycotina</taxon>
        <taxon>Mucoromycetes</taxon>
        <taxon>Mucorales</taxon>
        <taxon>Mucorineae</taxon>
        <taxon>Rhizopodaceae</taxon>
        <taxon>Rhizopus</taxon>
    </lineage>
</organism>
<evidence type="ECO:0000313" key="1">
    <source>
        <dbReference type="EMBL" id="ORE12189.1"/>
    </source>
</evidence>
<evidence type="ECO:0000313" key="2">
    <source>
        <dbReference type="Proteomes" id="UP000242381"/>
    </source>
</evidence>
<protein>
    <submittedName>
        <fullName evidence="1">Uncharacterized protein</fullName>
    </submittedName>
</protein>
<sequence>MSRKNLRALENLPVEQQQLYIDVRRERIKQQNEKQETLLKKKVNLLRCFKNKNKRGSKKFDYFKCITNNHIYDMSDISSNSHISLSTQAKSEIEELDQTEFVVNATVAKKFTAIMESSRSVKDKLDEIEEHLYKRSLFSHANISNYSEEDFKLKFWVHILEEVFGYSNIHLNW</sequence>
<proteinExistence type="predicted"/>
<gene>
    <name evidence="1" type="ORF">BCV71DRAFT_240352</name>
</gene>
<name>A0A1X0RJI4_RHIZD</name>